<dbReference type="STRING" id="1073574.GOARA_080_00020"/>
<dbReference type="InterPro" id="IPR036271">
    <property type="entry name" value="Tet_transcr_reg_TetR-rel_C_sf"/>
</dbReference>
<dbReference type="RefSeq" id="WP_007323688.1">
    <property type="nucleotide sequence ID" value="NZ_BAEE01000080.1"/>
</dbReference>
<dbReference type="OrthoDB" id="4542604at2"/>
<evidence type="ECO:0000259" key="6">
    <source>
        <dbReference type="PROSITE" id="PS50977"/>
    </source>
</evidence>
<organism evidence="7 8">
    <name type="scientific">Gordonia araii NBRC 100433</name>
    <dbReference type="NCBI Taxonomy" id="1073574"/>
    <lineage>
        <taxon>Bacteria</taxon>
        <taxon>Bacillati</taxon>
        <taxon>Actinomycetota</taxon>
        <taxon>Actinomycetes</taxon>
        <taxon>Mycobacteriales</taxon>
        <taxon>Gordoniaceae</taxon>
        <taxon>Gordonia</taxon>
    </lineage>
</organism>
<dbReference type="Gene3D" id="1.10.357.10">
    <property type="entry name" value="Tetracycline Repressor, domain 2"/>
    <property type="match status" value="1"/>
</dbReference>
<evidence type="ECO:0000256" key="4">
    <source>
        <dbReference type="PROSITE-ProRule" id="PRU00335"/>
    </source>
</evidence>
<dbReference type="InterPro" id="IPR009057">
    <property type="entry name" value="Homeodomain-like_sf"/>
</dbReference>
<dbReference type="PROSITE" id="PS50977">
    <property type="entry name" value="HTH_TETR_2"/>
    <property type="match status" value="1"/>
</dbReference>
<evidence type="ECO:0000256" key="5">
    <source>
        <dbReference type="SAM" id="MobiDB-lite"/>
    </source>
</evidence>
<keyword evidence="3" id="KW-0804">Transcription</keyword>
<keyword evidence="8" id="KW-1185">Reference proteome</keyword>
<dbReference type="SUPFAM" id="SSF48498">
    <property type="entry name" value="Tetracyclin repressor-like, C-terminal domain"/>
    <property type="match status" value="1"/>
</dbReference>
<dbReference type="Pfam" id="PF00440">
    <property type="entry name" value="TetR_N"/>
    <property type="match status" value="1"/>
</dbReference>
<evidence type="ECO:0000313" key="7">
    <source>
        <dbReference type="EMBL" id="GAB11613.1"/>
    </source>
</evidence>
<gene>
    <name evidence="7" type="ORF">GOARA_080_00020</name>
</gene>
<comment type="caution">
    <text evidence="7">The sequence shown here is derived from an EMBL/GenBank/DDBJ whole genome shotgun (WGS) entry which is preliminary data.</text>
</comment>
<name>G7H6Y8_9ACTN</name>
<dbReference type="PANTHER" id="PTHR30055:SF234">
    <property type="entry name" value="HTH-TYPE TRANSCRIPTIONAL REGULATOR BETI"/>
    <property type="match status" value="1"/>
</dbReference>
<accession>G7H6Y8</accession>
<feature type="region of interest" description="Disordered" evidence="5">
    <location>
        <begin position="1"/>
        <end position="24"/>
    </location>
</feature>
<evidence type="ECO:0000256" key="1">
    <source>
        <dbReference type="ARBA" id="ARBA00023015"/>
    </source>
</evidence>
<dbReference type="PANTHER" id="PTHR30055">
    <property type="entry name" value="HTH-TYPE TRANSCRIPTIONAL REGULATOR RUTR"/>
    <property type="match status" value="1"/>
</dbReference>
<dbReference type="GO" id="GO:0003700">
    <property type="term" value="F:DNA-binding transcription factor activity"/>
    <property type="evidence" value="ECO:0007669"/>
    <property type="project" value="TreeGrafter"/>
</dbReference>
<evidence type="ECO:0000313" key="8">
    <source>
        <dbReference type="Proteomes" id="UP000035088"/>
    </source>
</evidence>
<feature type="DNA-binding region" description="H-T-H motif" evidence="4">
    <location>
        <begin position="44"/>
        <end position="63"/>
    </location>
</feature>
<dbReference type="SUPFAM" id="SSF46689">
    <property type="entry name" value="Homeodomain-like"/>
    <property type="match status" value="1"/>
</dbReference>
<evidence type="ECO:0000256" key="2">
    <source>
        <dbReference type="ARBA" id="ARBA00023125"/>
    </source>
</evidence>
<dbReference type="InterPro" id="IPR050109">
    <property type="entry name" value="HTH-type_TetR-like_transc_reg"/>
</dbReference>
<keyword evidence="2 4" id="KW-0238">DNA-binding</keyword>
<dbReference type="GO" id="GO:0000976">
    <property type="term" value="F:transcription cis-regulatory region binding"/>
    <property type="evidence" value="ECO:0007669"/>
    <property type="project" value="TreeGrafter"/>
</dbReference>
<feature type="non-terminal residue" evidence="7">
    <location>
        <position position="199"/>
    </location>
</feature>
<reference evidence="7 8" key="1">
    <citation type="submission" date="2011-11" db="EMBL/GenBank/DDBJ databases">
        <title>Whole genome shotgun sequence of Gordonia araii NBRC 100433.</title>
        <authorList>
            <person name="Yoshida Y."/>
            <person name="Hosoyama A."/>
            <person name="Tsuchikane K."/>
            <person name="Katsumata H."/>
            <person name="Yamazaki S."/>
            <person name="Fujita N."/>
        </authorList>
    </citation>
    <scope>NUCLEOTIDE SEQUENCE [LARGE SCALE GENOMIC DNA]</scope>
    <source>
        <strain evidence="7 8">NBRC 100433</strain>
    </source>
</reference>
<protein>
    <submittedName>
        <fullName evidence="7">Putative TetR family transcriptional regulator</fullName>
    </submittedName>
</protein>
<dbReference type="InterPro" id="IPR001647">
    <property type="entry name" value="HTH_TetR"/>
</dbReference>
<keyword evidence="1" id="KW-0805">Transcription regulation</keyword>
<dbReference type="AlphaFoldDB" id="G7H6Y8"/>
<dbReference type="Proteomes" id="UP000035088">
    <property type="component" value="Unassembled WGS sequence"/>
</dbReference>
<evidence type="ECO:0000256" key="3">
    <source>
        <dbReference type="ARBA" id="ARBA00023163"/>
    </source>
</evidence>
<sequence>MPEQTPTRRRRGRPPGPPVDPKQRREELLDAAEAAIRSSGPDVGLADVAAAAGLTRSAVYASFDDRKALLDALAGRHARLIVERLVQIMGGIPEPAEQTRAAIDILAGWFEDEPALALALSGHLLPANPDADGVVIRTIAGILSEGFRARGRDDGPAQTWAHALVGAISSTITWWSSTRLISREEVVDHLFLLVWSGFS</sequence>
<feature type="domain" description="HTH tetR-type" evidence="6">
    <location>
        <begin position="22"/>
        <end position="81"/>
    </location>
</feature>
<dbReference type="EMBL" id="BAEE01000080">
    <property type="protein sequence ID" value="GAB11613.1"/>
    <property type="molecule type" value="Genomic_DNA"/>
</dbReference>
<proteinExistence type="predicted"/>